<dbReference type="OrthoDB" id="9806724at2"/>
<evidence type="ECO:0000313" key="7">
    <source>
        <dbReference type="Proteomes" id="UP000199280"/>
    </source>
</evidence>
<dbReference type="GO" id="GO:0016491">
    <property type="term" value="F:oxidoreductase activity"/>
    <property type="evidence" value="ECO:0007669"/>
    <property type="project" value="UniProtKB-KW"/>
</dbReference>
<dbReference type="InterPro" id="IPR001155">
    <property type="entry name" value="OxRdtase_FMN_N"/>
</dbReference>
<protein>
    <submittedName>
        <fullName evidence="5">2,4-dienoyl-CoA reductase</fullName>
    </submittedName>
    <submittedName>
        <fullName evidence="4">Aldolase-type tim barrel</fullName>
    </submittedName>
</protein>
<dbReference type="GO" id="GO:0010181">
    <property type="term" value="F:FMN binding"/>
    <property type="evidence" value="ECO:0007669"/>
    <property type="project" value="InterPro"/>
</dbReference>
<evidence type="ECO:0000313" key="4">
    <source>
        <dbReference type="EMBL" id="CZR02878.1"/>
    </source>
</evidence>
<keyword evidence="2" id="KW-0560">Oxidoreductase</keyword>
<dbReference type="EMBL" id="FJNB01000014">
    <property type="protein sequence ID" value="CZR02878.1"/>
    <property type="molecule type" value="Genomic_DNA"/>
</dbReference>
<evidence type="ECO:0000313" key="6">
    <source>
        <dbReference type="Proteomes" id="UP000076878"/>
    </source>
</evidence>
<dbReference type="Proteomes" id="UP000076878">
    <property type="component" value="Unassembled WGS sequence"/>
</dbReference>
<dbReference type="PANTHER" id="PTHR43656:SF2">
    <property type="entry name" value="BINDING OXIDOREDUCTASE, PUTATIVE (AFU_ORTHOLOGUE AFUA_2G08260)-RELATED"/>
    <property type="match status" value="1"/>
</dbReference>
<keyword evidence="7" id="KW-1185">Reference proteome</keyword>
<organism evidence="4 6">
    <name type="scientific">Trichococcus ilyis</name>
    <dbReference type="NCBI Taxonomy" id="640938"/>
    <lineage>
        <taxon>Bacteria</taxon>
        <taxon>Bacillati</taxon>
        <taxon>Bacillota</taxon>
        <taxon>Bacilli</taxon>
        <taxon>Lactobacillales</taxon>
        <taxon>Carnobacteriaceae</taxon>
        <taxon>Trichococcus</taxon>
    </lineage>
</organism>
<dbReference type="AlphaFoldDB" id="A0A143Z1P4"/>
<dbReference type="EMBL" id="FNYT01000021">
    <property type="protein sequence ID" value="SEJ67345.1"/>
    <property type="molecule type" value="Genomic_DNA"/>
</dbReference>
<dbReference type="Gene3D" id="3.20.20.70">
    <property type="entry name" value="Aldolase class I"/>
    <property type="match status" value="1"/>
</dbReference>
<dbReference type="SUPFAM" id="SSF51395">
    <property type="entry name" value="FMN-linked oxidoreductases"/>
    <property type="match status" value="1"/>
</dbReference>
<dbReference type="InterPro" id="IPR013785">
    <property type="entry name" value="Aldolase_TIM"/>
</dbReference>
<feature type="domain" description="NADH:flavin oxidoreductase/NADH oxidase N-terminal" evidence="3">
    <location>
        <begin position="10"/>
        <end position="328"/>
    </location>
</feature>
<reference evidence="5 7" key="2">
    <citation type="submission" date="2016-10" db="EMBL/GenBank/DDBJ databases">
        <authorList>
            <person name="Varghese N."/>
            <person name="Submissions S."/>
        </authorList>
    </citation>
    <scope>NUCLEOTIDE SEQUENCE [LARGE SCALE GENOMIC DNA]</scope>
    <source>
        <strain evidence="5 7">DSM 22150</strain>
    </source>
</reference>
<sequence>MSTMNSKLTFKRGLELKNRIMMAPMTTKMSFYDGVVTSDEINYYALRSGEIGAVITGAANVQNDGKGWEGELSVASDVFIPGLSKLAAAIKKNGTKAILQIFHGGRMTDSSVLRGVQPVAPSAIAAERPNAETPRALADDEILDLIENFKAATRRAIEAGFDGVELHGANTYLLQQFFSPHSNRRDDEWGGSLEKRFRFIDKLVDEVTAVVDESGAENFIVGYRFSPEEYENPGIRFADTLFLVDQLADKGLDYLHISLRDSQLVSVSEDHKEKSMMAYIHELINGRVPLVGVGDVRTSVDAEQVLENSELVAVGRALLIDPHWGAKALDKKDELIRQAISHYDREELFLANGVWGFMEFMMPDRLGK</sequence>
<dbReference type="RefSeq" id="WP_068623324.1">
    <property type="nucleotide sequence ID" value="NZ_FJNB01000014.1"/>
</dbReference>
<accession>A0A143Z1P4</accession>
<keyword evidence="1" id="KW-0285">Flavoprotein</keyword>
<dbReference type="Proteomes" id="UP000199280">
    <property type="component" value="Unassembled WGS sequence"/>
</dbReference>
<proteinExistence type="predicted"/>
<evidence type="ECO:0000259" key="3">
    <source>
        <dbReference type="Pfam" id="PF00724"/>
    </source>
</evidence>
<gene>
    <name evidence="5" type="ORF">SAMN05216375_12150</name>
    <name evidence="4" type="ORF">TR210_1949</name>
</gene>
<name>A0A143Z1P4_9LACT</name>
<evidence type="ECO:0000256" key="1">
    <source>
        <dbReference type="ARBA" id="ARBA00022630"/>
    </source>
</evidence>
<reference evidence="4 6" key="1">
    <citation type="submission" date="2016-02" db="EMBL/GenBank/DDBJ databases">
        <authorList>
            <person name="Wen L."/>
            <person name="He K."/>
            <person name="Yang H."/>
        </authorList>
    </citation>
    <scope>NUCLEOTIDE SEQUENCE [LARGE SCALE GENOMIC DNA]</scope>
    <source>
        <strain evidence="4">Trichococcus_R210</strain>
    </source>
</reference>
<evidence type="ECO:0000256" key="2">
    <source>
        <dbReference type="ARBA" id="ARBA00023002"/>
    </source>
</evidence>
<dbReference type="Pfam" id="PF00724">
    <property type="entry name" value="Oxidored_FMN"/>
    <property type="match status" value="1"/>
</dbReference>
<evidence type="ECO:0000313" key="5">
    <source>
        <dbReference type="EMBL" id="SEJ67345.1"/>
    </source>
</evidence>
<dbReference type="InterPro" id="IPR051799">
    <property type="entry name" value="NADH_flavin_oxidoreductase"/>
</dbReference>
<dbReference type="PANTHER" id="PTHR43656">
    <property type="entry name" value="BINDING OXIDOREDUCTASE, PUTATIVE (AFU_ORTHOLOGUE AFUA_2G08260)-RELATED"/>
    <property type="match status" value="1"/>
</dbReference>
<dbReference type="CDD" id="cd04735">
    <property type="entry name" value="OYE_like_4_FMN"/>
    <property type="match status" value="1"/>
</dbReference>
<dbReference type="STRING" id="640938.TR210_1949"/>